<evidence type="ECO:0000256" key="4">
    <source>
        <dbReference type="ARBA" id="ARBA00022737"/>
    </source>
</evidence>
<gene>
    <name evidence="10" type="ORF">A8950_2076</name>
</gene>
<keyword evidence="1" id="KW-0813">Transport</keyword>
<reference evidence="10 11" key="1">
    <citation type="submission" date="2019-03" db="EMBL/GenBank/DDBJ databases">
        <title>Genomic Encyclopedia of Type Strains, Phase III (KMG-III): the genomes of soil and plant-associated and newly described type strains.</title>
        <authorList>
            <person name="Whitman W."/>
        </authorList>
    </citation>
    <scope>NUCLEOTIDE SEQUENCE [LARGE SCALE GENOMIC DNA]</scope>
    <source>
        <strain evidence="10 11">CGMCC 1.7660</strain>
    </source>
</reference>
<dbReference type="PANTHER" id="PTHR47153">
    <property type="entry name" value="LACTATE UTILIZATION PROTEIN B"/>
    <property type="match status" value="1"/>
</dbReference>
<dbReference type="InterPro" id="IPR009051">
    <property type="entry name" value="Helical_ferredxn"/>
</dbReference>
<dbReference type="InterPro" id="IPR037171">
    <property type="entry name" value="NagB/RpiA_transferase-like"/>
</dbReference>
<dbReference type="PROSITE" id="PS51379">
    <property type="entry name" value="4FE4S_FER_2"/>
    <property type="match status" value="1"/>
</dbReference>
<dbReference type="GO" id="GO:0006089">
    <property type="term" value="P:lactate metabolic process"/>
    <property type="evidence" value="ECO:0007669"/>
    <property type="project" value="InterPro"/>
</dbReference>
<dbReference type="Proteomes" id="UP000295783">
    <property type="component" value="Unassembled WGS sequence"/>
</dbReference>
<organism evidence="10 11">
    <name type="scientific">Dongia mobilis</name>
    <dbReference type="NCBI Taxonomy" id="578943"/>
    <lineage>
        <taxon>Bacteria</taxon>
        <taxon>Pseudomonadati</taxon>
        <taxon>Pseudomonadota</taxon>
        <taxon>Alphaproteobacteria</taxon>
        <taxon>Rhodospirillales</taxon>
        <taxon>Dongiaceae</taxon>
        <taxon>Dongia</taxon>
    </lineage>
</organism>
<evidence type="ECO:0000313" key="10">
    <source>
        <dbReference type="EMBL" id="TDQ82254.1"/>
    </source>
</evidence>
<name>A0A4R6WT51_9PROT</name>
<accession>A0A4R6WT51</accession>
<evidence type="ECO:0000259" key="9">
    <source>
        <dbReference type="PROSITE" id="PS51379"/>
    </source>
</evidence>
<keyword evidence="6" id="KW-0408">Iron</keyword>
<sequence>MTVLHDSNAFKANAATALHDASLQEALAIAREHSIPTRARAIERLPEFERLRNSGRDLKNHVIAHLDQYLLQFEQSVVARGGHVHWCPDAGSARARVLEICRSVDARTVTKGKSMIGEEIGINAFLEANGIEPIETDLGEYIIQLRRETPSHIIGPALHVTQAQVEETFRKSHDGLDPARNLDDPAALMAEARAHLREGFLKADVGITGANFLIADEGASVIVTNEGNGDLTQTLPRIHIVLASIEKVVPDMHDAMTLLRLLPRSGTGQELAVYVTFSAGPRRAADLDGPGEYHVILLDNGRSAYLGTEFEEMLRCIRCGACLDHCPVYHSVGGHAYGWVYSGPIGSLLNPALNGIENAKPLPHASTLCGRCESVCPMRIPIPKMLRHWREREFAGAIAPMPERRLIRLWAFFARRPWLYRLAARLAARGLHLLARGQGRLKSAPFAAGWTRHRDLPAPQGRTFQEQWRARS</sequence>
<dbReference type="GO" id="GO:0051539">
    <property type="term" value="F:4 iron, 4 sulfur cluster binding"/>
    <property type="evidence" value="ECO:0007669"/>
    <property type="project" value="UniProtKB-KW"/>
</dbReference>
<evidence type="ECO:0000256" key="7">
    <source>
        <dbReference type="ARBA" id="ARBA00023014"/>
    </source>
</evidence>
<dbReference type="InterPro" id="IPR017896">
    <property type="entry name" value="4Fe4S_Fe-S-bd"/>
</dbReference>
<dbReference type="OrthoDB" id="5289041at2"/>
<keyword evidence="4" id="KW-0677">Repeat</keyword>
<keyword evidence="7" id="KW-0411">Iron-sulfur</keyword>
<evidence type="ECO:0000256" key="2">
    <source>
        <dbReference type="ARBA" id="ARBA00022485"/>
    </source>
</evidence>
<keyword evidence="2" id="KW-0004">4Fe-4S</keyword>
<evidence type="ECO:0000256" key="3">
    <source>
        <dbReference type="ARBA" id="ARBA00022723"/>
    </source>
</evidence>
<dbReference type="PROSITE" id="PS00198">
    <property type="entry name" value="4FE4S_FER_1"/>
    <property type="match status" value="1"/>
</dbReference>
<dbReference type="SUPFAM" id="SSF46548">
    <property type="entry name" value="alpha-helical ferredoxin"/>
    <property type="match status" value="1"/>
</dbReference>
<feature type="region of interest" description="Disordered" evidence="8">
    <location>
        <begin position="452"/>
        <end position="472"/>
    </location>
</feature>
<dbReference type="Gene3D" id="3.40.50.10420">
    <property type="entry name" value="NagB/RpiA/CoA transferase-like"/>
    <property type="match status" value="1"/>
</dbReference>
<comment type="caution">
    <text evidence="10">The sequence shown here is derived from an EMBL/GenBank/DDBJ whole genome shotgun (WGS) entry which is preliminary data.</text>
</comment>
<dbReference type="AlphaFoldDB" id="A0A4R6WT51"/>
<evidence type="ECO:0000313" key="11">
    <source>
        <dbReference type="Proteomes" id="UP000295783"/>
    </source>
</evidence>
<dbReference type="PANTHER" id="PTHR47153:SF2">
    <property type="entry name" value="LACTATE UTILIZATION PROTEIN B"/>
    <property type="match status" value="1"/>
</dbReference>
<proteinExistence type="predicted"/>
<evidence type="ECO:0000256" key="5">
    <source>
        <dbReference type="ARBA" id="ARBA00022982"/>
    </source>
</evidence>
<evidence type="ECO:0000256" key="1">
    <source>
        <dbReference type="ARBA" id="ARBA00022448"/>
    </source>
</evidence>
<keyword evidence="3" id="KW-0479">Metal-binding</keyword>
<feature type="domain" description="4Fe-4S ferredoxin-type" evidence="9">
    <location>
        <begin position="306"/>
        <end position="337"/>
    </location>
</feature>
<dbReference type="InterPro" id="IPR024185">
    <property type="entry name" value="FTHF_cligase-like_sf"/>
</dbReference>
<protein>
    <submittedName>
        <fullName evidence="10">L-lactate dehydrogenase complex protein LldF</fullName>
    </submittedName>
</protein>
<keyword evidence="5" id="KW-0249">Electron transport</keyword>
<dbReference type="RefSeq" id="WP_133613546.1">
    <property type="nucleotide sequence ID" value="NZ_SNYW01000008.1"/>
</dbReference>
<dbReference type="EMBL" id="SNYW01000008">
    <property type="protein sequence ID" value="TDQ82254.1"/>
    <property type="molecule type" value="Genomic_DNA"/>
</dbReference>
<dbReference type="InterPro" id="IPR003741">
    <property type="entry name" value="LUD_dom"/>
</dbReference>
<dbReference type="InterPro" id="IPR017900">
    <property type="entry name" value="4Fe4S_Fe_S_CS"/>
</dbReference>
<dbReference type="Pfam" id="PF13183">
    <property type="entry name" value="Fer4_8"/>
    <property type="match status" value="1"/>
</dbReference>
<dbReference type="Pfam" id="PF02589">
    <property type="entry name" value="LUD_dom"/>
    <property type="match status" value="1"/>
</dbReference>
<dbReference type="InterPro" id="IPR024569">
    <property type="entry name" value="LutB_C"/>
</dbReference>
<dbReference type="Pfam" id="PF11870">
    <property type="entry name" value="LutB_C"/>
    <property type="match status" value="1"/>
</dbReference>
<dbReference type="GO" id="GO:0046872">
    <property type="term" value="F:metal ion binding"/>
    <property type="evidence" value="ECO:0007669"/>
    <property type="project" value="UniProtKB-KW"/>
</dbReference>
<dbReference type="SUPFAM" id="SSF100950">
    <property type="entry name" value="NagB/RpiA/CoA transferase-like"/>
    <property type="match status" value="1"/>
</dbReference>
<dbReference type="Gene3D" id="1.10.1060.10">
    <property type="entry name" value="Alpha-helical ferredoxin"/>
    <property type="match status" value="1"/>
</dbReference>
<evidence type="ECO:0000256" key="6">
    <source>
        <dbReference type="ARBA" id="ARBA00023004"/>
    </source>
</evidence>
<evidence type="ECO:0000256" key="8">
    <source>
        <dbReference type="SAM" id="MobiDB-lite"/>
    </source>
</evidence>
<dbReference type="InterPro" id="IPR004452">
    <property type="entry name" value="LutB/LldF"/>
</dbReference>
<keyword evidence="11" id="KW-1185">Reference proteome</keyword>